<dbReference type="Proteomes" id="UP001498398">
    <property type="component" value="Unassembled WGS sequence"/>
</dbReference>
<gene>
    <name evidence="1" type="ORF">VKT23_006890</name>
</gene>
<keyword evidence="2" id="KW-1185">Reference proteome</keyword>
<comment type="caution">
    <text evidence="1">The sequence shown here is derived from an EMBL/GenBank/DDBJ whole genome shotgun (WGS) entry which is preliminary data.</text>
</comment>
<dbReference type="EMBL" id="JBANRG010000009">
    <property type="protein sequence ID" value="KAK7463542.1"/>
    <property type="molecule type" value="Genomic_DNA"/>
</dbReference>
<reference evidence="1 2" key="1">
    <citation type="submission" date="2024-01" db="EMBL/GenBank/DDBJ databases">
        <title>A draft genome for the cacao thread blight pathogen Marasmiellus scandens.</title>
        <authorList>
            <person name="Baruah I.K."/>
            <person name="Leung J."/>
            <person name="Bukari Y."/>
            <person name="Amoako-Attah I."/>
            <person name="Meinhardt L.W."/>
            <person name="Bailey B.A."/>
            <person name="Cohen S.P."/>
        </authorList>
    </citation>
    <scope>NUCLEOTIDE SEQUENCE [LARGE SCALE GENOMIC DNA]</scope>
    <source>
        <strain evidence="1 2">GH-19</strain>
    </source>
</reference>
<sequence>MSVTIQFEEQTFVRNLALHSSQIQHAVFVHETRRSFPLHLVELGAECLPTGSLIRIISIVESTEQGSTYRGMVDATPVIVKFAVWRNESEERLRKEAQAYYAFSLRIPPTDPILPKSFGLYVADSPDRPIAERCNLSMLVLQDCGNVIDQPLYKLPQHEKVEILKLLGRFHQYTQSHIVDFDESNVVNMGEDQYRLIPLHNIEQHECRFQGDWQLNRFYPNRQKFGCPDLLATAYDAGLWTVPKKDKEAPKPKIGDINLPHLPPQRVIDEIIPREVLPLVTVAPHLSRVHALLKQIHQEYPDGNVPVARIVEAKSTWSSVGLPMTINEAKSQIAHFESNPSLYQYVFDYRY</sequence>
<evidence type="ECO:0000313" key="1">
    <source>
        <dbReference type="EMBL" id="KAK7463542.1"/>
    </source>
</evidence>
<proteinExistence type="predicted"/>
<organism evidence="1 2">
    <name type="scientific">Marasmiellus scandens</name>
    <dbReference type="NCBI Taxonomy" id="2682957"/>
    <lineage>
        <taxon>Eukaryota</taxon>
        <taxon>Fungi</taxon>
        <taxon>Dikarya</taxon>
        <taxon>Basidiomycota</taxon>
        <taxon>Agaricomycotina</taxon>
        <taxon>Agaricomycetes</taxon>
        <taxon>Agaricomycetidae</taxon>
        <taxon>Agaricales</taxon>
        <taxon>Marasmiineae</taxon>
        <taxon>Omphalotaceae</taxon>
        <taxon>Marasmiellus</taxon>
    </lineage>
</organism>
<protein>
    <recommendedName>
        <fullName evidence="3">Protein kinase domain-containing protein</fullName>
    </recommendedName>
</protein>
<name>A0ABR1JQG1_9AGAR</name>
<evidence type="ECO:0008006" key="3">
    <source>
        <dbReference type="Google" id="ProtNLM"/>
    </source>
</evidence>
<evidence type="ECO:0000313" key="2">
    <source>
        <dbReference type="Proteomes" id="UP001498398"/>
    </source>
</evidence>
<accession>A0ABR1JQG1</accession>